<dbReference type="SUPFAM" id="SSF144232">
    <property type="entry name" value="HIT/MYND zinc finger-like"/>
    <property type="match status" value="1"/>
</dbReference>
<keyword evidence="1" id="KW-0489">Methyltransferase</keyword>
<dbReference type="GO" id="GO:0005737">
    <property type="term" value="C:cytoplasm"/>
    <property type="evidence" value="ECO:0007669"/>
    <property type="project" value="TreeGrafter"/>
</dbReference>
<keyword evidence="2" id="KW-0808">Transferase</keyword>
<dbReference type="PROSITE" id="PS01360">
    <property type="entry name" value="ZF_MYND_1"/>
    <property type="match status" value="1"/>
</dbReference>
<dbReference type="InterPro" id="IPR002893">
    <property type="entry name" value="Znf_MYND"/>
</dbReference>
<comment type="caution">
    <text evidence="10">The sequence shown here is derived from an EMBL/GenBank/DDBJ whole genome shotgun (WGS) entry which is preliminary data.</text>
</comment>
<evidence type="ECO:0000256" key="6">
    <source>
        <dbReference type="ARBA" id="ARBA00022833"/>
    </source>
</evidence>
<gene>
    <name evidence="10" type="ORF">B4U79_17193</name>
</gene>
<feature type="domain" description="SET" evidence="8">
    <location>
        <begin position="130"/>
        <end position="364"/>
    </location>
</feature>
<dbReference type="Gene3D" id="1.25.40.10">
    <property type="entry name" value="Tetratricopeptide repeat domain"/>
    <property type="match status" value="1"/>
</dbReference>
<keyword evidence="3" id="KW-0949">S-adenosyl-L-methionine</keyword>
<evidence type="ECO:0000256" key="1">
    <source>
        <dbReference type="ARBA" id="ARBA00022603"/>
    </source>
</evidence>
<evidence type="ECO:0000259" key="8">
    <source>
        <dbReference type="PROSITE" id="PS50280"/>
    </source>
</evidence>
<dbReference type="GO" id="GO:0008757">
    <property type="term" value="F:S-adenosylmethionine-dependent methyltransferase activity"/>
    <property type="evidence" value="ECO:0007669"/>
    <property type="project" value="UniProtKB-ARBA"/>
</dbReference>
<reference evidence="10 11" key="1">
    <citation type="journal article" date="2018" name="Gigascience">
        <title>Genomes of trombidid mites reveal novel predicted allergens and laterally-transferred genes associated with secondary metabolism.</title>
        <authorList>
            <person name="Dong X."/>
            <person name="Chaisiri K."/>
            <person name="Xia D."/>
            <person name="Armstrong S.D."/>
            <person name="Fang Y."/>
            <person name="Donnelly M.J."/>
            <person name="Kadowaki T."/>
            <person name="McGarry J.W."/>
            <person name="Darby A.C."/>
            <person name="Makepeace B.L."/>
        </authorList>
    </citation>
    <scope>NUCLEOTIDE SEQUENCE [LARGE SCALE GENOMIC DNA]</scope>
    <source>
        <strain evidence="10">UoL-WK</strain>
    </source>
</reference>
<evidence type="ECO:0000256" key="3">
    <source>
        <dbReference type="ARBA" id="ARBA00022691"/>
    </source>
</evidence>
<proteinExistence type="predicted"/>
<dbReference type="GO" id="GO:0042826">
    <property type="term" value="F:histone deacetylase binding"/>
    <property type="evidence" value="ECO:0007669"/>
    <property type="project" value="TreeGrafter"/>
</dbReference>
<dbReference type="InterPro" id="IPR011990">
    <property type="entry name" value="TPR-like_helical_dom_sf"/>
</dbReference>
<keyword evidence="5 7" id="KW-0863">Zinc-finger</keyword>
<feature type="domain" description="MYND-type" evidence="9">
    <location>
        <begin position="175"/>
        <end position="215"/>
    </location>
</feature>
<dbReference type="PANTHER" id="PTHR46165">
    <property type="entry name" value="SET AND MYND DOMAIN-CONTAINING PROTEIN 4"/>
    <property type="match status" value="1"/>
</dbReference>
<sequence length="588" mass="67806">MSYLLSNHGNMESNSLNELISNRAQLLYRLREYENCLKDIGLMTDTNDKLLNEIKQDCCEKLKRKNFQFIRIIGESKNRANKSFCEEQAGVSDCSFKKLHDDCDTLESSDLKTTEIKVSSESEQLQNASDCVKLTYDPIKGRILKAAKHIKQGTVLVAEEAFCFWLRPSLYDSYCHNCLHNFGHRYFYCSSCFKVRFCSVRCLQRAWSLFHRIECAFIEILKEWSMSHFALRMTLIVGADNAIKIMKEKQKPLEKWNSFRNDYRSISSLIGDEKWTEPSTIYSSLAVSAAFLTILAERMKLIARESSEYYSFAALMLKHSMQVLKNTFVIYNQNVTSVGFKNLYSCSNKRKKIAVDDEVTVNYGAASRLSSLKDRQQYLKANFDFDCKCDDCEQKVECFRTAIRCPKCRGAVILNHDLTNQCAHCKCENIDISHASSRIDDGHYYLSLGITYFQEAKLKMAKDFFSKCAQLFASYYYSSVRLNDVNKWLATCYERENKLDKAFEHLIQTVDSSRAIHGERSLQVVNSLIMSALLLQLSADNCSLSKESKIKRSKELKEEGVALFKQLIQYECQVASADTFEFLEYICT</sequence>
<keyword evidence="6" id="KW-0862">Zinc</keyword>
<organism evidence="10 11">
    <name type="scientific">Dinothrombium tinctorium</name>
    <dbReference type="NCBI Taxonomy" id="1965070"/>
    <lineage>
        <taxon>Eukaryota</taxon>
        <taxon>Metazoa</taxon>
        <taxon>Ecdysozoa</taxon>
        <taxon>Arthropoda</taxon>
        <taxon>Chelicerata</taxon>
        <taxon>Arachnida</taxon>
        <taxon>Acari</taxon>
        <taxon>Acariformes</taxon>
        <taxon>Trombidiformes</taxon>
        <taxon>Prostigmata</taxon>
        <taxon>Anystina</taxon>
        <taxon>Parasitengona</taxon>
        <taxon>Trombidioidea</taxon>
        <taxon>Trombidiidae</taxon>
        <taxon>Dinothrombium</taxon>
    </lineage>
</organism>
<dbReference type="GO" id="GO:0008270">
    <property type="term" value="F:zinc ion binding"/>
    <property type="evidence" value="ECO:0007669"/>
    <property type="project" value="UniProtKB-KW"/>
</dbReference>
<evidence type="ECO:0000256" key="4">
    <source>
        <dbReference type="ARBA" id="ARBA00022723"/>
    </source>
</evidence>
<accession>A0A3S3PTJ9</accession>
<dbReference type="PROSITE" id="PS50280">
    <property type="entry name" value="SET"/>
    <property type="match status" value="1"/>
</dbReference>
<dbReference type="SUPFAM" id="SSF82199">
    <property type="entry name" value="SET domain"/>
    <property type="match status" value="1"/>
</dbReference>
<dbReference type="InterPro" id="IPR052097">
    <property type="entry name" value="SET-MYND_domain_protein"/>
</dbReference>
<dbReference type="InterPro" id="IPR046341">
    <property type="entry name" value="SET_dom_sf"/>
</dbReference>
<name>A0A3S3PTJ9_9ACAR</name>
<dbReference type="GO" id="GO:0032259">
    <property type="term" value="P:methylation"/>
    <property type="evidence" value="ECO:0007669"/>
    <property type="project" value="UniProtKB-KW"/>
</dbReference>
<dbReference type="PANTHER" id="PTHR46165:SF6">
    <property type="entry name" value="SET AND MYND DOMAIN-CONTAINING PROTEIN 4-LIKE PROTEIN"/>
    <property type="match status" value="1"/>
</dbReference>
<dbReference type="EMBL" id="NCKU01000297">
    <property type="protein sequence ID" value="RWS16108.1"/>
    <property type="molecule type" value="Genomic_DNA"/>
</dbReference>
<keyword evidence="4" id="KW-0479">Metal-binding</keyword>
<dbReference type="Gene3D" id="2.170.270.10">
    <property type="entry name" value="SET domain"/>
    <property type="match status" value="1"/>
</dbReference>
<dbReference type="Gene3D" id="6.10.140.2220">
    <property type="match status" value="1"/>
</dbReference>
<dbReference type="GO" id="GO:0005634">
    <property type="term" value="C:nucleus"/>
    <property type="evidence" value="ECO:0007669"/>
    <property type="project" value="TreeGrafter"/>
</dbReference>
<evidence type="ECO:0000313" key="11">
    <source>
        <dbReference type="Proteomes" id="UP000285301"/>
    </source>
</evidence>
<dbReference type="OrthoDB" id="62495at2759"/>
<keyword evidence="11" id="KW-1185">Reference proteome</keyword>
<dbReference type="STRING" id="1965070.A0A3S3PTJ9"/>
<dbReference type="InterPro" id="IPR001214">
    <property type="entry name" value="SET_dom"/>
</dbReference>
<evidence type="ECO:0000256" key="2">
    <source>
        <dbReference type="ARBA" id="ARBA00022679"/>
    </source>
</evidence>
<dbReference type="SUPFAM" id="SSF48452">
    <property type="entry name" value="TPR-like"/>
    <property type="match status" value="1"/>
</dbReference>
<dbReference type="GO" id="GO:0008170">
    <property type="term" value="F:N-methyltransferase activity"/>
    <property type="evidence" value="ECO:0007669"/>
    <property type="project" value="UniProtKB-ARBA"/>
</dbReference>
<evidence type="ECO:0000256" key="5">
    <source>
        <dbReference type="ARBA" id="ARBA00022771"/>
    </source>
</evidence>
<evidence type="ECO:0000313" key="10">
    <source>
        <dbReference type="EMBL" id="RWS16108.1"/>
    </source>
</evidence>
<protein>
    <submittedName>
        <fullName evidence="10">SET and MYND domain-containing protein 4-like protein</fullName>
    </submittedName>
</protein>
<evidence type="ECO:0000259" key="9">
    <source>
        <dbReference type="PROSITE" id="PS50865"/>
    </source>
</evidence>
<dbReference type="GO" id="GO:0008276">
    <property type="term" value="F:protein methyltransferase activity"/>
    <property type="evidence" value="ECO:0007669"/>
    <property type="project" value="UniProtKB-ARBA"/>
</dbReference>
<dbReference type="PROSITE" id="PS50865">
    <property type="entry name" value="ZF_MYND_2"/>
    <property type="match status" value="1"/>
</dbReference>
<dbReference type="AlphaFoldDB" id="A0A3S3PTJ9"/>
<evidence type="ECO:0000256" key="7">
    <source>
        <dbReference type="PROSITE-ProRule" id="PRU00134"/>
    </source>
</evidence>
<dbReference type="Gene3D" id="1.10.220.160">
    <property type="match status" value="1"/>
</dbReference>
<dbReference type="Proteomes" id="UP000285301">
    <property type="component" value="Unassembled WGS sequence"/>
</dbReference>